<dbReference type="Proteomes" id="UP001342314">
    <property type="component" value="Unassembled WGS sequence"/>
</dbReference>
<dbReference type="Pfam" id="PF00582">
    <property type="entry name" value="Usp"/>
    <property type="match status" value="1"/>
</dbReference>
<sequence length="463" mass="48546">MSAPRPLIDRRRSSSRGRSGPVSPLSSPGGSPLLSPVGSPPGGSGGARQGILKQRQHPAEQHERGRARAGVEGSVSELSLADSRATGTSDANTLAGRPSTSSRETRASTPASSVAPTTAGGAAAPQYRRRVAFDSFEAGRELEGKPKTTGGGTGVTYSFTLSAKSSEYCRTRWSRTFLVATDLNEYSVNATDWLLSSFLEDNDEVVVLRVIEPGSSAHQAWKASMEEARDEAEGVLEYLMRKNGEVKQISLIVEFAIGPIEETIHRMIEIYKPDSLIVGTRGRPDSLFKSAFMGSISRWAVARSPVPVVVVRPDDKVREGLERRMQDSKRGRSYVSLLTEEERRALLPRISTQPASGPNGAKAGLQPSAASAADGAPLERTLTAPEAGHAPSGKSGGSGNAAAESPVDSPVSGAQSPRQSGAGGKSGGGVGSGLRVAFGFGTKSGDGKKKDKSKALKKFGTFS</sequence>
<name>A0AAV5GUL4_9BASI</name>
<dbReference type="InterPro" id="IPR006016">
    <property type="entry name" value="UspA"/>
</dbReference>
<dbReference type="PANTHER" id="PTHR47815:SF1">
    <property type="entry name" value="UNIVERSAL STRESS PROTEIN A FAMILY PROTEIN C25B2.10"/>
    <property type="match status" value="1"/>
</dbReference>
<gene>
    <name evidence="3" type="ORF">Rhopal_005956-T1</name>
</gene>
<feature type="compositionally biased region" description="Low complexity" evidence="1">
    <location>
        <begin position="16"/>
        <end position="37"/>
    </location>
</feature>
<feature type="compositionally biased region" description="Low complexity" evidence="1">
    <location>
        <begin position="115"/>
        <end position="125"/>
    </location>
</feature>
<evidence type="ECO:0000313" key="4">
    <source>
        <dbReference type="Proteomes" id="UP001342314"/>
    </source>
</evidence>
<dbReference type="Gene3D" id="3.40.50.620">
    <property type="entry name" value="HUPs"/>
    <property type="match status" value="1"/>
</dbReference>
<dbReference type="InterPro" id="IPR006015">
    <property type="entry name" value="Universal_stress_UspA"/>
</dbReference>
<organism evidence="3 4">
    <name type="scientific">Rhodotorula paludigena</name>
    <dbReference type="NCBI Taxonomy" id="86838"/>
    <lineage>
        <taxon>Eukaryota</taxon>
        <taxon>Fungi</taxon>
        <taxon>Dikarya</taxon>
        <taxon>Basidiomycota</taxon>
        <taxon>Pucciniomycotina</taxon>
        <taxon>Microbotryomycetes</taxon>
        <taxon>Sporidiobolales</taxon>
        <taxon>Sporidiobolaceae</taxon>
        <taxon>Rhodotorula</taxon>
    </lineage>
</organism>
<feature type="region of interest" description="Disordered" evidence="1">
    <location>
        <begin position="348"/>
        <end position="463"/>
    </location>
</feature>
<evidence type="ECO:0000313" key="3">
    <source>
        <dbReference type="EMBL" id="GJN92914.1"/>
    </source>
</evidence>
<proteinExistence type="predicted"/>
<reference evidence="3 4" key="1">
    <citation type="submission" date="2021-12" db="EMBL/GenBank/DDBJ databases">
        <title>High titer production of polyol ester of fatty acids by Rhodotorula paludigena BS15 towards product separation-free biomass refinery.</title>
        <authorList>
            <person name="Mano J."/>
            <person name="Ono H."/>
            <person name="Tanaka T."/>
            <person name="Naito K."/>
            <person name="Sushida H."/>
            <person name="Ike M."/>
            <person name="Tokuyasu K."/>
            <person name="Kitaoka M."/>
        </authorList>
    </citation>
    <scope>NUCLEOTIDE SEQUENCE [LARGE SCALE GENOMIC DNA]</scope>
    <source>
        <strain evidence="3 4">BS15</strain>
    </source>
</reference>
<accession>A0AAV5GUL4</accession>
<feature type="region of interest" description="Disordered" evidence="1">
    <location>
        <begin position="1"/>
        <end position="126"/>
    </location>
</feature>
<feature type="compositionally biased region" description="Gly residues" evidence="1">
    <location>
        <begin position="421"/>
        <end position="432"/>
    </location>
</feature>
<keyword evidence="4" id="KW-1185">Reference proteome</keyword>
<dbReference type="CDD" id="cd23659">
    <property type="entry name" value="USP_At3g01520-like"/>
    <property type="match status" value="1"/>
</dbReference>
<dbReference type="PANTHER" id="PTHR47815">
    <property type="entry name" value="UNIVERSAL STRESS PROTEIN A FAMILY PROTEIN C25B2.10"/>
    <property type="match status" value="1"/>
</dbReference>
<dbReference type="AlphaFoldDB" id="A0AAV5GUL4"/>
<dbReference type="InterPro" id="IPR014729">
    <property type="entry name" value="Rossmann-like_a/b/a_fold"/>
</dbReference>
<protein>
    <recommendedName>
        <fullName evidence="2">UspA domain-containing protein</fullName>
    </recommendedName>
</protein>
<feature type="domain" description="UspA" evidence="2">
    <location>
        <begin position="175"/>
        <end position="312"/>
    </location>
</feature>
<feature type="compositionally biased region" description="Polar residues" evidence="1">
    <location>
        <begin position="85"/>
        <end position="114"/>
    </location>
</feature>
<dbReference type="SUPFAM" id="SSF52402">
    <property type="entry name" value="Adenine nucleotide alpha hydrolases-like"/>
    <property type="match status" value="1"/>
</dbReference>
<dbReference type="EMBL" id="BQKY01000012">
    <property type="protein sequence ID" value="GJN92914.1"/>
    <property type="molecule type" value="Genomic_DNA"/>
</dbReference>
<feature type="compositionally biased region" description="Basic and acidic residues" evidence="1">
    <location>
        <begin position="57"/>
        <end position="66"/>
    </location>
</feature>
<dbReference type="PRINTS" id="PR01438">
    <property type="entry name" value="UNVRSLSTRESS"/>
</dbReference>
<evidence type="ECO:0000256" key="1">
    <source>
        <dbReference type="SAM" id="MobiDB-lite"/>
    </source>
</evidence>
<evidence type="ECO:0000259" key="2">
    <source>
        <dbReference type="Pfam" id="PF00582"/>
    </source>
</evidence>
<comment type="caution">
    <text evidence="3">The sequence shown here is derived from an EMBL/GenBank/DDBJ whole genome shotgun (WGS) entry which is preliminary data.</text>
</comment>